<reference evidence="1" key="1">
    <citation type="submission" date="2015-07" db="EMBL/GenBank/DDBJ databases">
        <title>MeaNS - Measles Nucleotide Surveillance Program.</title>
        <authorList>
            <person name="Tran T."/>
            <person name="Druce J."/>
        </authorList>
    </citation>
    <scope>NUCLEOTIDE SEQUENCE</scope>
    <source>
        <strain evidence="1">UCB-OBI-ISO-001</strain>
        <tissue evidence="1">Gonad</tissue>
    </source>
</reference>
<dbReference type="AlphaFoldDB" id="A0A0L8GBY5"/>
<protein>
    <submittedName>
        <fullName evidence="1">Uncharacterized protein</fullName>
    </submittedName>
</protein>
<gene>
    <name evidence="1" type="ORF">OCBIM_22036384mg</name>
</gene>
<dbReference type="EMBL" id="KQ422736">
    <property type="protein sequence ID" value="KOF74349.1"/>
    <property type="molecule type" value="Genomic_DNA"/>
</dbReference>
<name>A0A0L8GBY5_OCTBM</name>
<organism evidence="1">
    <name type="scientific">Octopus bimaculoides</name>
    <name type="common">California two-spotted octopus</name>
    <dbReference type="NCBI Taxonomy" id="37653"/>
    <lineage>
        <taxon>Eukaryota</taxon>
        <taxon>Metazoa</taxon>
        <taxon>Spiralia</taxon>
        <taxon>Lophotrochozoa</taxon>
        <taxon>Mollusca</taxon>
        <taxon>Cephalopoda</taxon>
        <taxon>Coleoidea</taxon>
        <taxon>Octopodiformes</taxon>
        <taxon>Octopoda</taxon>
        <taxon>Incirrata</taxon>
        <taxon>Octopodidae</taxon>
        <taxon>Octopus</taxon>
    </lineage>
</organism>
<proteinExistence type="predicted"/>
<evidence type="ECO:0000313" key="1">
    <source>
        <dbReference type="EMBL" id="KOF74349.1"/>
    </source>
</evidence>
<accession>A0A0L8GBY5</accession>
<sequence length="84" mass="9456">MTLTRIGYLCVHVQESLDIHICPLSHILACLYASACDCTYLNVVLSGEFSLNFSFQFMCICVRENMSDVACMKLCNIMCVFESV</sequence>